<dbReference type="AlphaFoldDB" id="A0A4Y7TMU2"/>
<protein>
    <submittedName>
        <fullName evidence="2">Uncharacterized protein</fullName>
    </submittedName>
</protein>
<name>A0A4Y7TMU2_COPMI</name>
<evidence type="ECO:0000256" key="1">
    <source>
        <dbReference type="SAM" id="SignalP"/>
    </source>
</evidence>
<dbReference type="OrthoDB" id="3543113at2759"/>
<keyword evidence="3" id="KW-1185">Reference proteome</keyword>
<evidence type="ECO:0000313" key="3">
    <source>
        <dbReference type="Proteomes" id="UP000298030"/>
    </source>
</evidence>
<evidence type="ECO:0000313" key="2">
    <source>
        <dbReference type="EMBL" id="TEB35466.1"/>
    </source>
</evidence>
<feature type="signal peptide" evidence="1">
    <location>
        <begin position="1"/>
        <end position="15"/>
    </location>
</feature>
<gene>
    <name evidence="2" type="ORF">FA13DRAFT_1788104</name>
</gene>
<comment type="caution">
    <text evidence="2">The sequence shown here is derived from an EMBL/GenBank/DDBJ whole genome shotgun (WGS) entry which is preliminary data.</text>
</comment>
<organism evidence="2 3">
    <name type="scientific">Coprinellus micaceus</name>
    <name type="common">Glistening ink-cap mushroom</name>
    <name type="synonym">Coprinus micaceus</name>
    <dbReference type="NCBI Taxonomy" id="71717"/>
    <lineage>
        <taxon>Eukaryota</taxon>
        <taxon>Fungi</taxon>
        <taxon>Dikarya</taxon>
        <taxon>Basidiomycota</taxon>
        <taxon>Agaricomycotina</taxon>
        <taxon>Agaricomycetes</taxon>
        <taxon>Agaricomycetidae</taxon>
        <taxon>Agaricales</taxon>
        <taxon>Agaricineae</taxon>
        <taxon>Psathyrellaceae</taxon>
        <taxon>Coprinellus</taxon>
    </lineage>
</organism>
<dbReference type="EMBL" id="QPFP01000007">
    <property type="protein sequence ID" value="TEB35466.1"/>
    <property type="molecule type" value="Genomic_DNA"/>
</dbReference>
<feature type="chain" id="PRO_5021237551" evidence="1">
    <location>
        <begin position="16"/>
        <end position="292"/>
    </location>
</feature>
<reference evidence="2 3" key="1">
    <citation type="journal article" date="2019" name="Nat. Ecol. Evol.">
        <title>Megaphylogeny resolves global patterns of mushroom evolution.</title>
        <authorList>
            <person name="Varga T."/>
            <person name="Krizsan K."/>
            <person name="Foldi C."/>
            <person name="Dima B."/>
            <person name="Sanchez-Garcia M."/>
            <person name="Sanchez-Ramirez S."/>
            <person name="Szollosi G.J."/>
            <person name="Szarkandi J.G."/>
            <person name="Papp V."/>
            <person name="Albert L."/>
            <person name="Andreopoulos W."/>
            <person name="Angelini C."/>
            <person name="Antonin V."/>
            <person name="Barry K.W."/>
            <person name="Bougher N.L."/>
            <person name="Buchanan P."/>
            <person name="Buyck B."/>
            <person name="Bense V."/>
            <person name="Catcheside P."/>
            <person name="Chovatia M."/>
            <person name="Cooper J."/>
            <person name="Damon W."/>
            <person name="Desjardin D."/>
            <person name="Finy P."/>
            <person name="Geml J."/>
            <person name="Haridas S."/>
            <person name="Hughes K."/>
            <person name="Justo A."/>
            <person name="Karasinski D."/>
            <person name="Kautmanova I."/>
            <person name="Kiss B."/>
            <person name="Kocsube S."/>
            <person name="Kotiranta H."/>
            <person name="LaButti K.M."/>
            <person name="Lechner B.E."/>
            <person name="Liimatainen K."/>
            <person name="Lipzen A."/>
            <person name="Lukacs Z."/>
            <person name="Mihaltcheva S."/>
            <person name="Morgado L.N."/>
            <person name="Niskanen T."/>
            <person name="Noordeloos M.E."/>
            <person name="Ohm R.A."/>
            <person name="Ortiz-Santana B."/>
            <person name="Ovrebo C."/>
            <person name="Racz N."/>
            <person name="Riley R."/>
            <person name="Savchenko A."/>
            <person name="Shiryaev A."/>
            <person name="Soop K."/>
            <person name="Spirin V."/>
            <person name="Szebenyi C."/>
            <person name="Tomsovsky M."/>
            <person name="Tulloss R.E."/>
            <person name="Uehling J."/>
            <person name="Grigoriev I.V."/>
            <person name="Vagvolgyi C."/>
            <person name="Papp T."/>
            <person name="Martin F.M."/>
            <person name="Miettinen O."/>
            <person name="Hibbett D.S."/>
            <person name="Nagy L.G."/>
        </authorList>
    </citation>
    <scope>NUCLEOTIDE SEQUENCE [LARGE SCALE GENOMIC DNA]</scope>
    <source>
        <strain evidence="2 3">FP101781</strain>
    </source>
</reference>
<keyword evidence="1" id="KW-0732">Signal</keyword>
<proteinExistence type="predicted"/>
<sequence length="292" mass="32503">MFPVLAVLKIVSCSGDGICGCIPQFMSDRITSLTLTLSNDITSPIQFKNMVNSFGRLPSSKLKQIKLSEKKGRKVNIKDPNALGPLLSLPIDELQIDLSSIAWPFGSLNGLLMSALLVQIKRPLTIRSITFPLATDAGPFILPYLADIATQLPMVERLAGGIHSTTQISTGIFKWGTFPEISGLLHHWKTSQPPSRSSVRHLAIYEQKPLTDFNIEQYNGLAQLLDLMFPQLISIEPYTEADRAAPYWKNHWWFIEHLRKMYKRLRVYETAGSGAAQSSICVYTPRGTPSSS</sequence>
<dbReference type="Proteomes" id="UP000298030">
    <property type="component" value="Unassembled WGS sequence"/>
</dbReference>
<accession>A0A4Y7TMU2</accession>
<dbReference type="STRING" id="71717.A0A4Y7TMU2"/>